<name>A0A371CV77_9APHY</name>
<dbReference type="AlphaFoldDB" id="A0A371CV77"/>
<dbReference type="EMBL" id="KZ857453">
    <property type="protein sequence ID" value="RDX44182.1"/>
    <property type="molecule type" value="Genomic_DNA"/>
</dbReference>
<sequence length="434" mass="48847">MAQAVAQALACEDISREVFGHLEGEGTLSTLASVARVNRALSPPALAAIWRKLDNILQLFAVIPTFGCHRGSDTYIFDWDPTEDEWERFMSYARLVQHMDAYNLHHINPSVWKAVTEYVGCTPLFPQLQRLDRLYVDPYLPRESLVHLLSPNLRQVHLVPGPEMRGVLEEAVLSGLSHVDGLNIAHHRFGSEDEHIRELTFWTFFGSVRDLEVRQSADLTLEKLRGFAAMPHLRSLIIEVRSFAKDATKASHCAFASLETLQCKATLRDMRALVTSTFFPQLKVVDICVWRTAEDQGVSAATRAILAHLALAGRESLRTISFGLARSPSDHYFELPSDLRSMSDVLVDELLQCPGLHTLELAIHVPSALWKNLRVYDRDLRHIKSSWPALRKLMLDVAWSDNEADSLPRFPDASIAPPLTVHTLAEYAQAHPQL</sequence>
<evidence type="ECO:0008006" key="3">
    <source>
        <dbReference type="Google" id="ProtNLM"/>
    </source>
</evidence>
<gene>
    <name evidence="1" type="ORF">OH76DRAFT_1409293</name>
</gene>
<dbReference type="OrthoDB" id="2751365at2759"/>
<protein>
    <recommendedName>
        <fullName evidence="3">F-box domain-containing protein</fullName>
    </recommendedName>
</protein>
<accession>A0A371CV77</accession>
<evidence type="ECO:0000313" key="1">
    <source>
        <dbReference type="EMBL" id="RDX44182.1"/>
    </source>
</evidence>
<dbReference type="Proteomes" id="UP000256964">
    <property type="component" value="Unassembled WGS sequence"/>
</dbReference>
<reference evidence="1 2" key="1">
    <citation type="journal article" date="2018" name="Biotechnol. Biofuels">
        <title>Integrative visual omics of the white-rot fungus Polyporus brumalis exposes the biotechnological potential of its oxidative enzymes for delignifying raw plant biomass.</title>
        <authorList>
            <person name="Miyauchi S."/>
            <person name="Rancon A."/>
            <person name="Drula E."/>
            <person name="Hage H."/>
            <person name="Chaduli D."/>
            <person name="Favel A."/>
            <person name="Grisel S."/>
            <person name="Henrissat B."/>
            <person name="Herpoel-Gimbert I."/>
            <person name="Ruiz-Duenas F.J."/>
            <person name="Chevret D."/>
            <person name="Hainaut M."/>
            <person name="Lin J."/>
            <person name="Wang M."/>
            <person name="Pangilinan J."/>
            <person name="Lipzen A."/>
            <person name="Lesage-Meessen L."/>
            <person name="Navarro D."/>
            <person name="Riley R."/>
            <person name="Grigoriev I.V."/>
            <person name="Zhou S."/>
            <person name="Raouche S."/>
            <person name="Rosso M.N."/>
        </authorList>
    </citation>
    <scope>NUCLEOTIDE SEQUENCE [LARGE SCALE GENOMIC DNA]</scope>
    <source>
        <strain evidence="1 2">BRFM 1820</strain>
    </source>
</reference>
<evidence type="ECO:0000313" key="2">
    <source>
        <dbReference type="Proteomes" id="UP000256964"/>
    </source>
</evidence>
<keyword evidence="2" id="KW-1185">Reference proteome</keyword>
<proteinExistence type="predicted"/>
<dbReference type="STRING" id="139420.A0A371CV77"/>
<dbReference type="Gene3D" id="3.80.10.10">
    <property type="entry name" value="Ribonuclease Inhibitor"/>
    <property type="match status" value="1"/>
</dbReference>
<dbReference type="InterPro" id="IPR032675">
    <property type="entry name" value="LRR_dom_sf"/>
</dbReference>
<organism evidence="1 2">
    <name type="scientific">Lentinus brumalis</name>
    <dbReference type="NCBI Taxonomy" id="2498619"/>
    <lineage>
        <taxon>Eukaryota</taxon>
        <taxon>Fungi</taxon>
        <taxon>Dikarya</taxon>
        <taxon>Basidiomycota</taxon>
        <taxon>Agaricomycotina</taxon>
        <taxon>Agaricomycetes</taxon>
        <taxon>Polyporales</taxon>
        <taxon>Polyporaceae</taxon>
        <taxon>Lentinus</taxon>
    </lineage>
</organism>